<dbReference type="Pfam" id="PF00144">
    <property type="entry name" value="Beta-lactamase"/>
    <property type="match status" value="1"/>
</dbReference>
<accession>F1ZA67</accession>
<keyword evidence="2" id="KW-0378">Hydrolase</keyword>
<dbReference type="eggNOG" id="COG1680">
    <property type="taxonomic scope" value="Bacteria"/>
</dbReference>
<organism evidence="2 3">
    <name type="scientific">Novosphingobium nitrogenifigens DSM 19370</name>
    <dbReference type="NCBI Taxonomy" id="983920"/>
    <lineage>
        <taxon>Bacteria</taxon>
        <taxon>Pseudomonadati</taxon>
        <taxon>Pseudomonadota</taxon>
        <taxon>Alphaproteobacteria</taxon>
        <taxon>Sphingomonadales</taxon>
        <taxon>Sphingomonadaceae</taxon>
        <taxon>Novosphingobium</taxon>
    </lineage>
</organism>
<dbReference type="AlphaFoldDB" id="F1ZA67"/>
<protein>
    <submittedName>
        <fullName evidence="2">6-aminohexanoate-dimer hydrolase</fullName>
    </submittedName>
</protein>
<dbReference type="PANTHER" id="PTHR43283">
    <property type="entry name" value="BETA-LACTAMASE-RELATED"/>
    <property type="match status" value="1"/>
</dbReference>
<dbReference type="Proteomes" id="UP000004728">
    <property type="component" value="Unassembled WGS sequence"/>
</dbReference>
<dbReference type="Gene3D" id="3.40.710.10">
    <property type="entry name" value="DD-peptidase/beta-lactamase superfamily"/>
    <property type="match status" value="1"/>
</dbReference>
<gene>
    <name evidence="2" type="ORF">Y88_0581</name>
</gene>
<dbReference type="EMBL" id="AEWJ01000041">
    <property type="protein sequence ID" value="EGD58525.1"/>
    <property type="molecule type" value="Genomic_DNA"/>
</dbReference>
<evidence type="ECO:0000313" key="3">
    <source>
        <dbReference type="Proteomes" id="UP000004728"/>
    </source>
</evidence>
<dbReference type="STRING" id="983920.Y88_0581"/>
<dbReference type="InterPro" id="IPR012338">
    <property type="entry name" value="Beta-lactam/transpept-like"/>
</dbReference>
<dbReference type="OrthoDB" id="9814204at2"/>
<comment type="caution">
    <text evidence="2">The sequence shown here is derived from an EMBL/GenBank/DDBJ whole genome shotgun (WGS) entry which is preliminary data.</text>
</comment>
<dbReference type="PANTHER" id="PTHR43283:SF7">
    <property type="entry name" value="BETA-LACTAMASE-RELATED DOMAIN-CONTAINING PROTEIN"/>
    <property type="match status" value="1"/>
</dbReference>
<dbReference type="InParanoid" id="F1ZA67"/>
<dbReference type="InterPro" id="IPR050789">
    <property type="entry name" value="Diverse_Enzym_Activities"/>
</dbReference>
<feature type="domain" description="Beta-lactamase-related" evidence="1">
    <location>
        <begin position="103"/>
        <end position="382"/>
    </location>
</feature>
<keyword evidence="3" id="KW-1185">Reference proteome</keyword>
<reference evidence="2 3" key="1">
    <citation type="journal article" date="2012" name="J. Bacteriol.">
        <title>Draft Genome Sequence of Novosphingobium nitrogenifigens Y88T.</title>
        <authorList>
            <person name="Strabala T.J."/>
            <person name="Macdonald L."/>
            <person name="Liu V."/>
            <person name="Smit A.M."/>
        </authorList>
    </citation>
    <scope>NUCLEOTIDE SEQUENCE [LARGE SCALE GENOMIC DNA]</scope>
    <source>
        <strain evidence="2 3">DSM 19370</strain>
    </source>
</reference>
<dbReference type="GO" id="GO:0016787">
    <property type="term" value="F:hydrolase activity"/>
    <property type="evidence" value="ECO:0007669"/>
    <property type="project" value="UniProtKB-KW"/>
</dbReference>
<evidence type="ECO:0000313" key="2">
    <source>
        <dbReference type="EMBL" id="EGD58525.1"/>
    </source>
</evidence>
<name>F1ZA67_9SPHN</name>
<evidence type="ECO:0000259" key="1">
    <source>
        <dbReference type="Pfam" id="PF00144"/>
    </source>
</evidence>
<dbReference type="SUPFAM" id="SSF56601">
    <property type="entry name" value="beta-lactamase/transpeptidase-like"/>
    <property type="match status" value="1"/>
</dbReference>
<dbReference type="RefSeq" id="WP_008066658.1">
    <property type="nucleotide sequence ID" value="NZ_AQWK01000002.1"/>
</dbReference>
<dbReference type="HOGENOM" id="CLU_030169_0_1_5"/>
<sequence length="406" mass="43931">MTEPLLDAIASDPLTMGWMQGFPPPPERQVLWRRGDHWQFPKTRWAFSHFREILPSVRVEGEGSSPLPRRIAADLGHLEFTPLDATALMTLDEALLATYTDGILILHEGAVVYERWFGVTGPETRHIAFSMTKSFAGTLAEILIAEGKLDPAAEVAAYVPELADSGFGNASVRQVLDMTTAVDFSEDYTDPHSGIGAYSSAVGFLPTAPDYTGPRDLWGFLRTVEADGAHGERFTYRTANTDVLNWILTRVGGMSFARALGERLWHPLGLGEADVLVDPLGTPFAGGGLCLRLEDLARFGEAIRKGGEGVIPDMAIRAIRQGGDPALFDAVRYPALPGWSYGSQWWHSHGSDGGFSARGIHGQTLWIAPESGLTIARFASHPVASGSGNDPISVPLWQALGRALNA</sequence>
<dbReference type="InterPro" id="IPR001466">
    <property type="entry name" value="Beta-lactam-related"/>
</dbReference>
<proteinExistence type="predicted"/>